<dbReference type="Pfam" id="PF16077">
    <property type="entry name" value="Spaetzle"/>
    <property type="match status" value="1"/>
</dbReference>
<dbReference type="Proteomes" id="UP000186922">
    <property type="component" value="Unassembled WGS sequence"/>
</dbReference>
<evidence type="ECO:0000313" key="6">
    <source>
        <dbReference type="EMBL" id="GAV00287.1"/>
    </source>
</evidence>
<dbReference type="InterPro" id="IPR052444">
    <property type="entry name" value="Spz/Toll_ligand-like"/>
</dbReference>
<keyword evidence="1 4" id="KW-0732">Signal</keyword>
<dbReference type="PANTHER" id="PTHR23199">
    <property type="entry name" value="NEUROTROPHIN 1-RELATED"/>
    <property type="match status" value="1"/>
</dbReference>
<dbReference type="GO" id="GO:0005615">
    <property type="term" value="C:extracellular space"/>
    <property type="evidence" value="ECO:0007669"/>
    <property type="project" value="UniProtKB-ARBA"/>
</dbReference>
<dbReference type="InterPro" id="IPR029034">
    <property type="entry name" value="Cystine-knot_cytokine"/>
</dbReference>
<organism evidence="6 7">
    <name type="scientific">Ramazzottius varieornatus</name>
    <name type="common">Water bear</name>
    <name type="synonym">Tardigrade</name>
    <dbReference type="NCBI Taxonomy" id="947166"/>
    <lineage>
        <taxon>Eukaryota</taxon>
        <taxon>Metazoa</taxon>
        <taxon>Ecdysozoa</taxon>
        <taxon>Tardigrada</taxon>
        <taxon>Eutardigrada</taxon>
        <taxon>Parachela</taxon>
        <taxon>Hypsibioidea</taxon>
        <taxon>Ramazzottiidae</taxon>
        <taxon>Ramazzottius</taxon>
    </lineage>
</organism>
<dbReference type="EMBL" id="BDGG01000006">
    <property type="protein sequence ID" value="GAV00287.1"/>
    <property type="molecule type" value="Genomic_DNA"/>
</dbReference>
<dbReference type="AlphaFoldDB" id="A0A1D1VF68"/>
<protein>
    <recommendedName>
        <fullName evidence="5">Spaetzle domain-containing protein</fullName>
    </recommendedName>
</protein>
<dbReference type="GO" id="GO:0021556">
    <property type="term" value="P:central nervous system formation"/>
    <property type="evidence" value="ECO:0007669"/>
    <property type="project" value="TreeGrafter"/>
</dbReference>
<dbReference type="SUPFAM" id="SSF57501">
    <property type="entry name" value="Cystine-knot cytokines"/>
    <property type="match status" value="1"/>
</dbReference>
<dbReference type="InterPro" id="IPR032104">
    <property type="entry name" value="Spaetzle"/>
</dbReference>
<comment type="caution">
    <text evidence="6">The sequence shown here is derived from an EMBL/GenBank/DDBJ whole genome shotgun (WGS) entry which is preliminary data.</text>
</comment>
<feature type="chain" id="PRO_5008898345" description="Spaetzle domain-containing protein" evidence="4">
    <location>
        <begin position="25"/>
        <end position="390"/>
    </location>
</feature>
<keyword evidence="3" id="KW-0325">Glycoprotein</keyword>
<sequence length="390" mass="44563">MRKLWKLMVHGVWIGSWVLVIVAALSLGDDSPHSTYDETGNEVTSSRLVLAPDRPECAKATTLTFCLDDARYPSDDIQREISTNYGVFYKMYAEVSNQTTSSLVDGVAVDEEATYDYAFYYGDKMNLPTKSAARNSPAYKNYAYKNDYFKDGGYICPAFINYGSIYQAMNARGEWQYIVNLKPWTQTVRLEQCFYPHAPCSYMSTSFETRCVQKYSFQRLIAFEPQGYAFFFPLTLKPHSYACKQIPILFCFNLDVACTPTFSACPPPVAVTSAHRSHKTPYLPCCKATLHKVWPMSTPPAATRSLTDISLSEYAIPHPMVRNRQERTMAKLRLPAPSTEDHRTGRLHNVDHQEKPGLLMLEHQFPMLMTRIHGWLNVGVFDRKDYPFRT</sequence>
<accession>A0A1D1VF68</accession>
<dbReference type="OrthoDB" id="10064289at2759"/>
<gene>
    <name evidence="6" type="primary">RvY_11160</name>
    <name evidence="6" type="synonym">RvY_11160.2</name>
    <name evidence="6" type="ORF">RvY_11160-2</name>
</gene>
<feature type="signal peptide" evidence="4">
    <location>
        <begin position="1"/>
        <end position="24"/>
    </location>
</feature>
<feature type="domain" description="Spaetzle" evidence="5">
    <location>
        <begin position="154"/>
        <end position="234"/>
    </location>
</feature>
<dbReference type="GO" id="GO:0008083">
    <property type="term" value="F:growth factor activity"/>
    <property type="evidence" value="ECO:0007669"/>
    <property type="project" value="TreeGrafter"/>
</dbReference>
<dbReference type="PANTHER" id="PTHR23199:SF12">
    <property type="entry name" value="NEUROTROPHIN 1-RELATED"/>
    <property type="match status" value="1"/>
</dbReference>
<name>A0A1D1VF68_RAMVA</name>
<dbReference type="GO" id="GO:0005121">
    <property type="term" value="F:Toll binding"/>
    <property type="evidence" value="ECO:0007669"/>
    <property type="project" value="TreeGrafter"/>
</dbReference>
<evidence type="ECO:0000313" key="7">
    <source>
        <dbReference type="Proteomes" id="UP000186922"/>
    </source>
</evidence>
<dbReference type="STRING" id="947166.A0A1D1VF68"/>
<reference evidence="6 7" key="1">
    <citation type="journal article" date="2016" name="Nat. Commun.">
        <title>Extremotolerant tardigrade genome and improved radiotolerance of human cultured cells by tardigrade-unique protein.</title>
        <authorList>
            <person name="Hashimoto T."/>
            <person name="Horikawa D.D."/>
            <person name="Saito Y."/>
            <person name="Kuwahara H."/>
            <person name="Kozuka-Hata H."/>
            <person name="Shin-I T."/>
            <person name="Minakuchi Y."/>
            <person name="Ohishi K."/>
            <person name="Motoyama A."/>
            <person name="Aizu T."/>
            <person name="Enomoto A."/>
            <person name="Kondo K."/>
            <person name="Tanaka S."/>
            <person name="Hara Y."/>
            <person name="Koshikawa S."/>
            <person name="Sagara H."/>
            <person name="Miura T."/>
            <person name="Yokobori S."/>
            <person name="Miyagawa K."/>
            <person name="Suzuki Y."/>
            <person name="Kubo T."/>
            <person name="Oyama M."/>
            <person name="Kohara Y."/>
            <person name="Fujiyama A."/>
            <person name="Arakawa K."/>
            <person name="Katayama T."/>
            <person name="Toyoda A."/>
            <person name="Kunieda T."/>
        </authorList>
    </citation>
    <scope>NUCLEOTIDE SEQUENCE [LARGE SCALE GENOMIC DNA]</scope>
    <source>
        <strain evidence="6 7">YOKOZUNA-1</strain>
    </source>
</reference>
<proteinExistence type="predicted"/>
<evidence type="ECO:0000256" key="4">
    <source>
        <dbReference type="SAM" id="SignalP"/>
    </source>
</evidence>
<dbReference type="Gene3D" id="2.10.90.10">
    <property type="entry name" value="Cystine-knot cytokines"/>
    <property type="match status" value="1"/>
</dbReference>
<dbReference type="GO" id="GO:0045087">
    <property type="term" value="P:innate immune response"/>
    <property type="evidence" value="ECO:0007669"/>
    <property type="project" value="TreeGrafter"/>
</dbReference>
<evidence type="ECO:0000256" key="2">
    <source>
        <dbReference type="ARBA" id="ARBA00023157"/>
    </source>
</evidence>
<keyword evidence="2" id="KW-1015">Disulfide bond</keyword>
<evidence type="ECO:0000256" key="3">
    <source>
        <dbReference type="ARBA" id="ARBA00023180"/>
    </source>
</evidence>
<evidence type="ECO:0000259" key="5">
    <source>
        <dbReference type="Pfam" id="PF16077"/>
    </source>
</evidence>
<evidence type="ECO:0000256" key="1">
    <source>
        <dbReference type="ARBA" id="ARBA00022729"/>
    </source>
</evidence>
<keyword evidence="7" id="KW-1185">Reference proteome</keyword>